<dbReference type="CDD" id="cd16016">
    <property type="entry name" value="AP-SPAP"/>
    <property type="match status" value="1"/>
</dbReference>
<dbReference type="AlphaFoldDB" id="A0A9D1IM39"/>
<organism evidence="2 3">
    <name type="scientific">Candidatus Limisoma intestinavium</name>
    <dbReference type="NCBI Taxonomy" id="2840856"/>
    <lineage>
        <taxon>Bacteria</taxon>
        <taxon>Pseudomonadati</taxon>
        <taxon>Bacteroidota</taxon>
        <taxon>Bacteroidia</taxon>
        <taxon>Bacteroidales</taxon>
        <taxon>Candidatus Limisoma</taxon>
    </lineage>
</organism>
<gene>
    <name evidence="2" type="ORF">IAD18_01500</name>
</gene>
<dbReference type="EMBL" id="DVMS01000037">
    <property type="protein sequence ID" value="HIU38324.1"/>
    <property type="molecule type" value="Genomic_DNA"/>
</dbReference>
<dbReference type="Proteomes" id="UP000824076">
    <property type="component" value="Unassembled WGS sequence"/>
</dbReference>
<dbReference type="InterPro" id="IPR002591">
    <property type="entry name" value="Phosphodiest/P_Trfase"/>
</dbReference>
<comment type="caution">
    <text evidence="2">The sequence shown here is derived from an EMBL/GenBank/DDBJ whole genome shotgun (WGS) entry which is preliminary data.</text>
</comment>
<feature type="signal peptide" evidence="1">
    <location>
        <begin position="1"/>
        <end position="22"/>
    </location>
</feature>
<evidence type="ECO:0000256" key="1">
    <source>
        <dbReference type="SAM" id="SignalP"/>
    </source>
</evidence>
<reference evidence="2" key="2">
    <citation type="journal article" date="2021" name="PeerJ">
        <title>Extensive microbial diversity within the chicken gut microbiome revealed by metagenomics and culture.</title>
        <authorList>
            <person name="Gilroy R."/>
            <person name="Ravi A."/>
            <person name="Getino M."/>
            <person name="Pursley I."/>
            <person name="Horton D.L."/>
            <person name="Alikhan N.F."/>
            <person name="Baker D."/>
            <person name="Gharbi K."/>
            <person name="Hall N."/>
            <person name="Watson M."/>
            <person name="Adriaenssens E.M."/>
            <person name="Foster-Nyarko E."/>
            <person name="Jarju S."/>
            <person name="Secka A."/>
            <person name="Antonio M."/>
            <person name="Oren A."/>
            <person name="Chaudhuri R.R."/>
            <person name="La Ragione R."/>
            <person name="Hildebrand F."/>
            <person name="Pallen M.J."/>
        </authorList>
    </citation>
    <scope>NUCLEOTIDE SEQUENCE</scope>
    <source>
        <strain evidence="2">17073</strain>
    </source>
</reference>
<evidence type="ECO:0000313" key="2">
    <source>
        <dbReference type="EMBL" id="HIU38324.1"/>
    </source>
</evidence>
<reference evidence="2" key="1">
    <citation type="submission" date="2020-10" db="EMBL/GenBank/DDBJ databases">
        <authorList>
            <person name="Gilroy R."/>
        </authorList>
    </citation>
    <scope>NUCLEOTIDE SEQUENCE</scope>
    <source>
        <strain evidence="2">17073</strain>
    </source>
</reference>
<dbReference type="GO" id="GO:0004035">
    <property type="term" value="F:alkaline phosphatase activity"/>
    <property type="evidence" value="ECO:0007669"/>
    <property type="project" value="InterPro"/>
</dbReference>
<feature type="chain" id="PRO_5039488927" evidence="1">
    <location>
        <begin position="23"/>
        <end position="527"/>
    </location>
</feature>
<dbReference type="PIRSF" id="PIRSF031924">
    <property type="entry name" value="Pi-irrepressible_AP"/>
    <property type="match status" value="1"/>
</dbReference>
<protein>
    <submittedName>
        <fullName evidence="2">Alkaline phosphatase family protein</fullName>
    </submittedName>
</protein>
<sequence length="527" mass="59170">MRKKKQVNRFVSSMIFSLVAMSALSQTIGGRPTLIVGITIDQLRSDYIDLLQSHFGENGFKRLLRESAHFENLVFDMSRLDKATTTAVIYTGAYPNVNGISAYERYDDEQKRIFHVLNDPAFIGNATDETLSPMALKVSTISDELKMDNNGIGSVYAIAPDAQQAIIMAGHAADGAFWISDNTGKWASTTFYKSYPINITNRNLTHPIPERLDTLTWRPLLDINKYPDIPLHRTLYSFKYTFNGENGIKQYKNSALVNEDVTSVAIDCIKNLSLGRRAAVDMINIAYSAEPYRYAVDPDNRIELEDKYIRLDRELAKLFETIDKEIGKNVCIFVSSTGYFDNIYATEPRFNIPTGEFSSRKAVSLLNMYLMALYGNGNWVNGYHNEIVYLNEKLAKEKNIPIEQLRKIAGDFLRRMSGVVEAYTFDEILNNPASDELARLHKSVHSQESGDVFLEIAPGWQILDDFNTGKTTHSVVNAVSAPFFIIAPGIAPQKVSTPIDADLLAPTICRTLRIRSPNAARQMPLGL</sequence>
<accession>A0A9D1IM39</accession>
<dbReference type="Gene3D" id="3.30.1360.150">
    <property type="match status" value="1"/>
</dbReference>
<keyword evidence="1" id="KW-0732">Signal</keyword>
<dbReference type="InterPro" id="IPR026263">
    <property type="entry name" value="Alkaline_phosphatase_prok"/>
</dbReference>
<evidence type="ECO:0000313" key="3">
    <source>
        <dbReference type="Proteomes" id="UP000824076"/>
    </source>
</evidence>
<dbReference type="InterPro" id="IPR017850">
    <property type="entry name" value="Alkaline_phosphatase_core_sf"/>
</dbReference>
<dbReference type="SUPFAM" id="SSF53649">
    <property type="entry name" value="Alkaline phosphatase-like"/>
    <property type="match status" value="1"/>
</dbReference>
<dbReference type="Gene3D" id="3.40.720.10">
    <property type="entry name" value="Alkaline Phosphatase, subunit A"/>
    <property type="match status" value="1"/>
</dbReference>
<name>A0A9D1IM39_9BACT</name>
<dbReference type="Pfam" id="PF01663">
    <property type="entry name" value="Phosphodiest"/>
    <property type="match status" value="1"/>
</dbReference>
<proteinExistence type="predicted"/>